<dbReference type="PROSITE" id="PS51371">
    <property type="entry name" value="CBS"/>
    <property type="match status" value="2"/>
</dbReference>
<dbReference type="CDD" id="cd04584">
    <property type="entry name" value="CBS_pair_AcuB_like"/>
    <property type="match status" value="1"/>
</dbReference>
<dbReference type="InterPro" id="IPR051257">
    <property type="entry name" value="Diverse_CBS-Domain"/>
</dbReference>
<dbReference type="RefSeq" id="WP_098061063.1">
    <property type="nucleotide sequence ID" value="NZ_PDEP01000002.1"/>
</dbReference>
<dbReference type="SUPFAM" id="SSF54631">
    <property type="entry name" value="CBS-domain pair"/>
    <property type="match status" value="1"/>
</dbReference>
<proteinExistence type="predicted"/>
<evidence type="ECO:0000259" key="3">
    <source>
        <dbReference type="PROSITE" id="PS51371"/>
    </source>
</evidence>
<dbReference type="AlphaFoldDB" id="A0A2H3NVD5"/>
<gene>
    <name evidence="4" type="ORF">CRI93_02600</name>
</gene>
<comment type="caution">
    <text evidence="4">The sequence shown here is derived from an EMBL/GenBank/DDBJ whole genome shotgun (WGS) entry which is preliminary data.</text>
</comment>
<dbReference type="SMART" id="SM00116">
    <property type="entry name" value="CBS"/>
    <property type="match status" value="2"/>
</dbReference>
<name>A0A2H3NVD5_9BACT</name>
<evidence type="ECO:0000313" key="5">
    <source>
        <dbReference type="Proteomes" id="UP000221024"/>
    </source>
</evidence>
<dbReference type="EMBL" id="PDEP01000002">
    <property type="protein sequence ID" value="PEN08667.1"/>
    <property type="molecule type" value="Genomic_DNA"/>
</dbReference>
<evidence type="ECO:0000256" key="1">
    <source>
        <dbReference type="ARBA" id="ARBA00023122"/>
    </source>
</evidence>
<keyword evidence="1 2" id="KW-0129">CBS domain</keyword>
<feature type="domain" description="CBS" evidence="3">
    <location>
        <begin position="83"/>
        <end position="135"/>
    </location>
</feature>
<dbReference type="Gene3D" id="3.10.580.10">
    <property type="entry name" value="CBS-domain"/>
    <property type="match status" value="1"/>
</dbReference>
<dbReference type="OrthoDB" id="1119899at2"/>
<dbReference type="PANTHER" id="PTHR43080">
    <property type="entry name" value="CBS DOMAIN-CONTAINING PROTEIN CBSX3, MITOCHONDRIAL"/>
    <property type="match status" value="1"/>
</dbReference>
<evidence type="ECO:0000256" key="2">
    <source>
        <dbReference type="PROSITE-ProRule" id="PRU00703"/>
    </source>
</evidence>
<dbReference type="Pfam" id="PF00571">
    <property type="entry name" value="CBS"/>
    <property type="match status" value="2"/>
</dbReference>
<dbReference type="Proteomes" id="UP000221024">
    <property type="component" value="Unassembled WGS sequence"/>
</dbReference>
<dbReference type="PANTHER" id="PTHR43080:SF2">
    <property type="entry name" value="CBS DOMAIN-CONTAINING PROTEIN"/>
    <property type="match status" value="1"/>
</dbReference>
<accession>A0A2H3NVD5</accession>
<protein>
    <submittedName>
        <fullName evidence="4">CBS domain-containing protein</fullName>
    </submittedName>
</protein>
<organism evidence="4 5">
    <name type="scientific">Longimonas halophila</name>
    <dbReference type="NCBI Taxonomy" id="1469170"/>
    <lineage>
        <taxon>Bacteria</taxon>
        <taxon>Pseudomonadati</taxon>
        <taxon>Rhodothermota</taxon>
        <taxon>Rhodothermia</taxon>
        <taxon>Rhodothermales</taxon>
        <taxon>Salisaetaceae</taxon>
        <taxon>Longimonas</taxon>
    </lineage>
</organism>
<keyword evidence="5" id="KW-1185">Reference proteome</keyword>
<sequence>MESVSALMTRDVISVHPDTPLLEVQNLLKQHGFRHLVVVDDDGALSGVLSNRDVLKALSPFLNTSAETQRDVRTLAQPARELMNKTPHTVTPDTPAQEAASVLLDGAISALPVVEGDELVGIITTKDLLRYYTAA</sequence>
<dbReference type="InterPro" id="IPR046342">
    <property type="entry name" value="CBS_dom_sf"/>
</dbReference>
<reference evidence="4 5" key="1">
    <citation type="submission" date="2017-10" db="EMBL/GenBank/DDBJ databases">
        <title>Draft genome of Longimonas halophila.</title>
        <authorList>
            <person name="Goh K.M."/>
            <person name="Shamsir M.S."/>
            <person name="Lim S.W."/>
        </authorList>
    </citation>
    <scope>NUCLEOTIDE SEQUENCE [LARGE SCALE GENOMIC DNA]</scope>
    <source>
        <strain evidence="4 5">KCTC 42399</strain>
    </source>
</reference>
<evidence type="ECO:0000313" key="4">
    <source>
        <dbReference type="EMBL" id="PEN08667.1"/>
    </source>
</evidence>
<feature type="domain" description="CBS" evidence="3">
    <location>
        <begin position="8"/>
        <end position="65"/>
    </location>
</feature>
<dbReference type="InterPro" id="IPR000644">
    <property type="entry name" value="CBS_dom"/>
</dbReference>